<evidence type="ECO:0000259" key="1">
    <source>
        <dbReference type="Pfam" id="PF06985"/>
    </source>
</evidence>
<dbReference type="Proteomes" id="UP000766486">
    <property type="component" value="Unassembled WGS sequence"/>
</dbReference>
<dbReference type="EMBL" id="CABFNS010000068">
    <property type="protein sequence ID" value="VUC20162.1"/>
    <property type="molecule type" value="Genomic_DNA"/>
</dbReference>
<gene>
    <name evidence="2" type="ORF">CLO192961_LOCUS13106</name>
</gene>
<dbReference type="PANTHER" id="PTHR24148:SF64">
    <property type="entry name" value="HETEROKARYON INCOMPATIBILITY DOMAIN-CONTAINING PROTEIN"/>
    <property type="match status" value="1"/>
</dbReference>
<accession>A0ABY6TNG5</accession>
<name>A0ABY6TNG5_BIOOC</name>
<proteinExistence type="predicted"/>
<dbReference type="InterPro" id="IPR052895">
    <property type="entry name" value="HetReg/Transcr_Mod"/>
</dbReference>
<evidence type="ECO:0000313" key="2">
    <source>
        <dbReference type="EMBL" id="VUC20162.1"/>
    </source>
</evidence>
<evidence type="ECO:0000313" key="3">
    <source>
        <dbReference type="Proteomes" id="UP000766486"/>
    </source>
</evidence>
<dbReference type="PANTHER" id="PTHR24148">
    <property type="entry name" value="ANKYRIN REPEAT DOMAIN-CONTAINING PROTEIN 39 HOMOLOG-RELATED"/>
    <property type="match status" value="1"/>
</dbReference>
<keyword evidence="3" id="KW-1185">Reference proteome</keyword>
<dbReference type="Pfam" id="PF06985">
    <property type="entry name" value="HET"/>
    <property type="match status" value="1"/>
</dbReference>
<sequence length="786" mass="89732">MWVKYAVSTPLKAAHNVPGARLHSLPVLVGLYTGLLLGLPTNFEESYLQYLWTKTMNYDEGQSFGDSFASPRELKSQLLTITNLIKSKYADGEAPKPLFLALPKTTPELARQHESDILHAFTTKDAQDPDLVLSLVEKQELKFKFSTHLAVSYTWQQSSDTEYLPVRIREVDGTIRPSRAPSKILRRAILHAELQDVYYIWIDQECIDQNDQAAKERAVQHMDALYTNDHVAFLLDTNIDDKFIPIVTEWFNVDEVSLQEARQLASKLSELFETLGPDPWFERAWVTQERLCSSLSGGNTNLMLRRKSLDPGKLPEEIPCSPSNLRHLYTDLVEKLGGDGVHEDSAKLKAAMEEFQDRYRLPSDMPTLRYIASPYRSACNCLNAYGMLKGQKCSQVADKVALVGNSCFWRNILDTREIIKQGLSYNACVWALALANGHASFLCQDPACKSSYKEDRMLWVPTKSTTVSKLRCSDFINGAQMELTEAGLVTDGWLFRISRFIELGPLKERFIESDKIFHEETDGSKEKKGFSKWYRDFFQDLLISLVKQREFAVAELVWKAVKKRVRGGFYGRSVYTIPDIPLSKILDPETGLWIASYETFGFESKSAWETDPNLEEIWYRCDPTSAECWNDILGGYKQLSGLRWISEAVMRDGGLVASFYETPSGVCEEQDHHIAISHATKEGRSHVFAQNREVRICKGGDRSDKLVFNPHPFDVWLRERDSHVDAPFTWACEERLDLNTSKASSETIVEGREENKVLFDIGKIESRDYTLAWPREYDQDDWNPLA</sequence>
<protein>
    <recommendedName>
        <fullName evidence="1">Heterokaryon incompatibility domain-containing protein</fullName>
    </recommendedName>
</protein>
<comment type="caution">
    <text evidence="2">The sequence shown here is derived from an EMBL/GenBank/DDBJ whole genome shotgun (WGS) entry which is preliminary data.</text>
</comment>
<reference evidence="2 3" key="1">
    <citation type="submission" date="2019-06" db="EMBL/GenBank/DDBJ databases">
        <authorList>
            <person name="Broberg M."/>
        </authorList>
    </citation>
    <scope>NUCLEOTIDE SEQUENCE [LARGE SCALE GENOMIC DNA]</scope>
</reference>
<dbReference type="InterPro" id="IPR010730">
    <property type="entry name" value="HET"/>
</dbReference>
<organism evidence="2 3">
    <name type="scientific">Bionectria ochroleuca</name>
    <name type="common">Gliocladium roseum</name>
    <dbReference type="NCBI Taxonomy" id="29856"/>
    <lineage>
        <taxon>Eukaryota</taxon>
        <taxon>Fungi</taxon>
        <taxon>Dikarya</taxon>
        <taxon>Ascomycota</taxon>
        <taxon>Pezizomycotina</taxon>
        <taxon>Sordariomycetes</taxon>
        <taxon>Hypocreomycetidae</taxon>
        <taxon>Hypocreales</taxon>
        <taxon>Bionectriaceae</taxon>
        <taxon>Clonostachys</taxon>
    </lineage>
</organism>
<feature type="domain" description="Heterokaryon incompatibility" evidence="1">
    <location>
        <begin position="150"/>
        <end position="289"/>
    </location>
</feature>